<dbReference type="InterPro" id="IPR036097">
    <property type="entry name" value="HisK_dim/P_sf"/>
</dbReference>
<dbReference type="InterPro" id="IPR037052">
    <property type="entry name" value="CheA-like_P2_sf"/>
</dbReference>
<evidence type="ECO:0000313" key="18">
    <source>
        <dbReference type="EMBL" id="AFS77912.1"/>
    </source>
</evidence>
<keyword evidence="6" id="KW-0145">Chemotaxis</keyword>
<dbReference type="InterPro" id="IPR003594">
    <property type="entry name" value="HATPase_dom"/>
</dbReference>
<accession>K0AYR0</accession>
<dbReference type="EMBL" id="CP003326">
    <property type="protein sequence ID" value="AFS77912.1"/>
    <property type="molecule type" value="Genomic_DNA"/>
</dbReference>
<dbReference type="InterPro" id="IPR004358">
    <property type="entry name" value="Sig_transdc_His_kin-like_C"/>
</dbReference>
<evidence type="ECO:0000256" key="10">
    <source>
        <dbReference type="ARBA" id="ARBA00022777"/>
    </source>
</evidence>
<dbReference type="SMART" id="SM00073">
    <property type="entry name" value="HPT"/>
    <property type="match status" value="1"/>
</dbReference>
<dbReference type="STRING" id="1128398.Curi_c08390"/>
<evidence type="ECO:0000256" key="12">
    <source>
        <dbReference type="ARBA" id="ARBA00023012"/>
    </source>
</evidence>
<evidence type="ECO:0000256" key="13">
    <source>
        <dbReference type="ARBA" id="ARBA00035100"/>
    </source>
</evidence>
<gene>
    <name evidence="18" type="primary">cheA1</name>
    <name evidence="18" type="ordered locus">Curi_c08390</name>
</gene>
<dbReference type="SMART" id="SM00387">
    <property type="entry name" value="HATPase_c"/>
    <property type="match status" value="1"/>
</dbReference>
<comment type="function">
    <text evidence="13">Involved in the transmission of sensory signals from the chemoreceptors to the flagellar motors. CheA is autophosphorylated; it can transfer its phosphate group to either CheB or CheY.</text>
</comment>
<dbReference type="EC" id="2.7.13.3" evidence="3"/>
<dbReference type="FunFam" id="3.30.565.10:FF:000016">
    <property type="entry name" value="Chemotaxis protein CheA, putative"/>
    <property type="match status" value="1"/>
</dbReference>
<evidence type="ECO:0000256" key="11">
    <source>
        <dbReference type="ARBA" id="ARBA00022840"/>
    </source>
</evidence>
<dbReference type="InterPro" id="IPR036890">
    <property type="entry name" value="HATPase_C_sf"/>
</dbReference>
<feature type="modified residue" description="Phosphohistidine" evidence="14">
    <location>
        <position position="51"/>
    </location>
</feature>
<evidence type="ECO:0000259" key="17">
    <source>
        <dbReference type="PROSITE" id="PS50894"/>
    </source>
</evidence>
<organism evidence="18 19">
    <name type="scientific">Gottschalkia acidurici (strain ATCC 7906 / DSM 604 / BCRC 14475 / CIP 104303 / KCTC 5404 / NCIMB 10678 / 9a)</name>
    <name type="common">Clostridium acidurici</name>
    <dbReference type="NCBI Taxonomy" id="1128398"/>
    <lineage>
        <taxon>Bacteria</taxon>
        <taxon>Bacillati</taxon>
        <taxon>Bacillota</taxon>
        <taxon>Tissierellia</taxon>
        <taxon>Tissierellales</taxon>
        <taxon>Gottschalkiaceae</taxon>
        <taxon>Gottschalkia</taxon>
    </lineage>
</organism>
<dbReference type="Pfam" id="PF02895">
    <property type="entry name" value="H-kinase_dim"/>
    <property type="match status" value="1"/>
</dbReference>
<name>K0AYR0_GOTA9</name>
<protein>
    <recommendedName>
        <fullName evidence="4">Chemotaxis protein CheA</fullName>
        <ecNumber evidence="3">2.7.13.3</ecNumber>
    </recommendedName>
</protein>
<dbReference type="Pfam" id="PF01584">
    <property type="entry name" value="CheW"/>
    <property type="match status" value="1"/>
</dbReference>
<keyword evidence="9" id="KW-0547">Nucleotide-binding</keyword>
<dbReference type="Pfam" id="PF01627">
    <property type="entry name" value="Hpt"/>
    <property type="match status" value="1"/>
</dbReference>
<dbReference type="InterPro" id="IPR037006">
    <property type="entry name" value="CheA-like_homodim_sf"/>
</dbReference>
<dbReference type="PRINTS" id="PR00344">
    <property type="entry name" value="BCTRLSENSOR"/>
</dbReference>
<keyword evidence="11" id="KW-0067">ATP-binding</keyword>
<evidence type="ECO:0000256" key="3">
    <source>
        <dbReference type="ARBA" id="ARBA00012438"/>
    </source>
</evidence>
<evidence type="ECO:0000256" key="5">
    <source>
        <dbReference type="ARBA" id="ARBA00022490"/>
    </source>
</evidence>
<dbReference type="GO" id="GO:0000155">
    <property type="term" value="F:phosphorelay sensor kinase activity"/>
    <property type="evidence" value="ECO:0007669"/>
    <property type="project" value="InterPro"/>
</dbReference>
<evidence type="ECO:0000259" key="16">
    <source>
        <dbReference type="PROSITE" id="PS50851"/>
    </source>
</evidence>
<dbReference type="CDD" id="cd00088">
    <property type="entry name" value="HPT"/>
    <property type="match status" value="1"/>
</dbReference>
<dbReference type="InterPro" id="IPR036061">
    <property type="entry name" value="CheW-like_dom_sf"/>
</dbReference>
<dbReference type="SUPFAM" id="SSF47384">
    <property type="entry name" value="Homodimeric domain of signal transducing histidine kinase"/>
    <property type="match status" value="1"/>
</dbReference>
<keyword evidence="19" id="KW-1185">Reference proteome</keyword>
<evidence type="ECO:0000256" key="1">
    <source>
        <dbReference type="ARBA" id="ARBA00000085"/>
    </source>
</evidence>
<evidence type="ECO:0000259" key="15">
    <source>
        <dbReference type="PROSITE" id="PS50109"/>
    </source>
</evidence>
<dbReference type="Pfam" id="PF07194">
    <property type="entry name" value="P2"/>
    <property type="match status" value="1"/>
</dbReference>
<dbReference type="GO" id="GO:0006935">
    <property type="term" value="P:chemotaxis"/>
    <property type="evidence" value="ECO:0007669"/>
    <property type="project" value="UniProtKB-KW"/>
</dbReference>
<dbReference type="SUPFAM" id="SSF55052">
    <property type="entry name" value="CheY-binding domain of CheA"/>
    <property type="match status" value="1"/>
</dbReference>
<dbReference type="Proteomes" id="UP000006094">
    <property type="component" value="Chromosome"/>
</dbReference>
<evidence type="ECO:0000256" key="9">
    <source>
        <dbReference type="ARBA" id="ARBA00022741"/>
    </source>
</evidence>
<dbReference type="HOGENOM" id="CLU_000650_3_6_9"/>
<dbReference type="PANTHER" id="PTHR43395">
    <property type="entry name" value="SENSOR HISTIDINE KINASE CHEA"/>
    <property type="match status" value="1"/>
</dbReference>
<dbReference type="InterPro" id="IPR010808">
    <property type="entry name" value="CheA_P2-bd"/>
</dbReference>
<dbReference type="InterPro" id="IPR036641">
    <property type="entry name" value="HPT_dom_sf"/>
</dbReference>
<dbReference type="InterPro" id="IPR035891">
    <property type="entry name" value="CheY-binding_CheA"/>
</dbReference>
<keyword evidence="8 18" id="KW-0808">Transferase</keyword>
<dbReference type="AlphaFoldDB" id="K0AYR0"/>
<dbReference type="CDD" id="cd00731">
    <property type="entry name" value="CheA_reg"/>
    <property type="match status" value="1"/>
</dbReference>
<keyword evidence="5" id="KW-0963">Cytoplasm</keyword>
<evidence type="ECO:0000256" key="14">
    <source>
        <dbReference type="PROSITE-ProRule" id="PRU00110"/>
    </source>
</evidence>
<dbReference type="SMART" id="SM01231">
    <property type="entry name" value="H-kinase_dim"/>
    <property type="match status" value="1"/>
</dbReference>
<evidence type="ECO:0000256" key="7">
    <source>
        <dbReference type="ARBA" id="ARBA00022553"/>
    </source>
</evidence>
<dbReference type="SUPFAM" id="SSF55874">
    <property type="entry name" value="ATPase domain of HSP90 chaperone/DNA topoisomerase II/histidine kinase"/>
    <property type="match status" value="1"/>
</dbReference>
<dbReference type="Gene3D" id="3.30.565.10">
    <property type="entry name" value="Histidine kinase-like ATPase, C-terminal domain"/>
    <property type="match status" value="1"/>
</dbReference>
<dbReference type="GO" id="GO:0005524">
    <property type="term" value="F:ATP binding"/>
    <property type="evidence" value="ECO:0007669"/>
    <property type="project" value="UniProtKB-KW"/>
</dbReference>
<keyword evidence="12" id="KW-0902">Two-component regulatory system</keyword>
<dbReference type="Gene3D" id="1.10.287.560">
    <property type="entry name" value="Histidine kinase CheA-like, homodimeric domain"/>
    <property type="match status" value="1"/>
</dbReference>
<dbReference type="eggNOG" id="COG0643">
    <property type="taxonomic scope" value="Bacteria"/>
</dbReference>
<dbReference type="PATRIC" id="fig|1128398.3.peg.893"/>
<proteinExistence type="predicted"/>
<dbReference type="SUPFAM" id="SSF50341">
    <property type="entry name" value="CheW-like"/>
    <property type="match status" value="1"/>
</dbReference>
<dbReference type="Pfam" id="PF02518">
    <property type="entry name" value="HATPase_c"/>
    <property type="match status" value="1"/>
</dbReference>
<dbReference type="SMART" id="SM00260">
    <property type="entry name" value="CheW"/>
    <property type="match status" value="1"/>
</dbReference>
<dbReference type="InterPro" id="IPR002545">
    <property type="entry name" value="CheW-lke_dom"/>
</dbReference>
<evidence type="ECO:0000256" key="4">
    <source>
        <dbReference type="ARBA" id="ARBA00021495"/>
    </source>
</evidence>
<dbReference type="SUPFAM" id="SSF47226">
    <property type="entry name" value="Histidine-containing phosphotransfer domain, HPT domain"/>
    <property type="match status" value="1"/>
</dbReference>
<dbReference type="PROSITE" id="PS50109">
    <property type="entry name" value="HIS_KIN"/>
    <property type="match status" value="1"/>
</dbReference>
<comment type="subcellular location">
    <subcellularLocation>
        <location evidence="2">Cytoplasm</location>
    </subcellularLocation>
</comment>
<evidence type="ECO:0000256" key="6">
    <source>
        <dbReference type="ARBA" id="ARBA00022500"/>
    </source>
</evidence>
<dbReference type="PROSITE" id="PS50851">
    <property type="entry name" value="CHEW"/>
    <property type="match status" value="1"/>
</dbReference>
<dbReference type="Gene3D" id="2.30.30.40">
    <property type="entry name" value="SH3 Domains"/>
    <property type="match status" value="1"/>
</dbReference>
<dbReference type="PROSITE" id="PS50894">
    <property type="entry name" value="HPT"/>
    <property type="match status" value="1"/>
</dbReference>
<feature type="domain" description="HPt" evidence="17">
    <location>
        <begin position="4"/>
        <end position="110"/>
    </location>
</feature>
<feature type="domain" description="CheW-like" evidence="16">
    <location>
        <begin position="515"/>
        <end position="650"/>
    </location>
</feature>
<dbReference type="CDD" id="cd16916">
    <property type="entry name" value="HATPase_CheA-like"/>
    <property type="match status" value="1"/>
</dbReference>
<feature type="domain" description="Histidine kinase" evidence="15">
    <location>
        <begin position="311"/>
        <end position="513"/>
    </location>
</feature>
<comment type="catalytic activity">
    <reaction evidence="1">
        <text>ATP + protein L-histidine = ADP + protein N-phospho-L-histidine.</text>
        <dbReference type="EC" id="2.7.13.3"/>
    </reaction>
</comment>
<dbReference type="KEGG" id="cad:Curi_c08390"/>
<evidence type="ECO:0000313" key="19">
    <source>
        <dbReference type="Proteomes" id="UP000006094"/>
    </source>
</evidence>
<reference evidence="18 19" key="1">
    <citation type="journal article" date="2012" name="PLoS ONE">
        <title>The purine-utilizing bacterium Clostridium acidurici 9a: a genome-guided metabolic reconsideration.</title>
        <authorList>
            <person name="Hartwich K."/>
            <person name="Poehlein A."/>
            <person name="Daniel R."/>
        </authorList>
    </citation>
    <scope>NUCLEOTIDE SEQUENCE [LARGE SCALE GENOMIC DNA]</scope>
    <source>
        <strain evidence="19">ATCC 7906 / DSM 604 / BCRC 14475 / CIP 104303 / KCTC 5404 / NCIMB 10678 / 9a</strain>
    </source>
</reference>
<dbReference type="InterPro" id="IPR004105">
    <property type="entry name" value="CheA-like_dim"/>
</dbReference>
<sequence>MLSDNIERDPMLDIYITEMHQLLEQIENHIISSEKEGEFEKSVDEIFRAMHTIKGNSSMMLFNNISTIAHAVEDLFDYIRKQKPKDIDINLLTDKLLEVIDFIKNEVEKIESGEEADGDPKSFIQAIREYLEDIKTGKGQKSNKLLIDTSKKESNVYKVRIHFEEGCGMENIRAYTIIHKMKDFSDIEEFIPGDIVENEDSAKEIIKKGFEITFNTSEDKTFIKEFLNNSAFLKEYHLEEIVVKETPPTKKELKLNKTQGIKAQKSISVQVEKLDLLMDLIGELVIAEAMVTRNPELEGLVLDDFYKATSQLTRITNNLQDVVMSVRMVPLSLTFQKMNRIVRDMSRKVNKEVELEIIGEETEVDKNIIEHISDPIMHIIRNSLDHGIETGEERLSKGKGKKGKITLEAQNSGGDVYIIVKDDGKGLDKDKILKKAIQNGLVDKETSKLTDKEIYSLILMPGFSTKESVTELSGRGVGMDVVVKNIEKVKGTISIDSQSNVGTTITIKIPLTLAIIDGMIIGVGDSKFTIPTISIKESFRPKEDEIIIDPDGNEMIMVRNKNYPILRLHELLNIPVNQESTKEGILITIESGSETVCIFANELIGEQQVVIKPLPKYMEQVKTLAGCTLLGDGSISLIIDIKGLISKYAGEEVG</sequence>
<evidence type="ECO:0000256" key="2">
    <source>
        <dbReference type="ARBA" id="ARBA00004496"/>
    </source>
</evidence>
<dbReference type="Gene3D" id="3.30.70.1110">
    <property type="entry name" value="Histidine kinase CheA-like, P2 response regulator-binding domain"/>
    <property type="match status" value="1"/>
</dbReference>
<dbReference type="InterPro" id="IPR051315">
    <property type="entry name" value="Bact_Chemotaxis_CheA"/>
</dbReference>
<dbReference type="PANTHER" id="PTHR43395:SF10">
    <property type="entry name" value="CHEMOTAXIS PROTEIN CHEA"/>
    <property type="match status" value="1"/>
</dbReference>
<keyword evidence="7 14" id="KW-0597">Phosphoprotein</keyword>
<evidence type="ECO:0000256" key="8">
    <source>
        <dbReference type="ARBA" id="ARBA00022679"/>
    </source>
</evidence>
<dbReference type="InterPro" id="IPR008207">
    <property type="entry name" value="Sig_transdc_His_kin_Hpt_dom"/>
</dbReference>
<keyword evidence="10" id="KW-0418">Kinase</keyword>
<dbReference type="GO" id="GO:0005737">
    <property type="term" value="C:cytoplasm"/>
    <property type="evidence" value="ECO:0007669"/>
    <property type="project" value="UniProtKB-SubCell"/>
</dbReference>
<dbReference type="Gene3D" id="1.20.120.160">
    <property type="entry name" value="HPT domain"/>
    <property type="match status" value="1"/>
</dbReference>
<dbReference type="InterPro" id="IPR005467">
    <property type="entry name" value="His_kinase_dom"/>
</dbReference>